<evidence type="ECO:0000313" key="1">
    <source>
        <dbReference type="EMBL" id="MBB5803185.1"/>
    </source>
</evidence>
<dbReference type="RefSeq" id="WP_184920379.1">
    <property type="nucleotide sequence ID" value="NZ_JACHMO010000001.1"/>
</dbReference>
<accession>A0A7W9M0Q6</accession>
<keyword evidence="2" id="KW-1185">Reference proteome</keyword>
<proteinExistence type="predicted"/>
<comment type="caution">
    <text evidence="1">The sequence shown here is derived from an EMBL/GenBank/DDBJ whole genome shotgun (WGS) entry which is preliminary data.</text>
</comment>
<reference evidence="1 2" key="1">
    <citation type="submission" date="2020-08" db="EMBL/GenBank/DDBJ databases">
        <title>Sequencing the genomes of 1000 actinobacteria strains.</title>
        <authorList>
            <person name="Klenk H.-P."/>
        </authorList>
    </citation>
    <scope>NUCLEOTIDE SEQUENCE [LARGE SCALE GENOMIC DNA]</scope>
    <source>
        <strain evidence="1 2">DSM 45486</strain>
    </source>
</reference>
<sequence>MIETVLAEHTVVDHEIDSVDDSAFFQIVIRHRNELTKSPIRLTLVQHHPVRDAIAALPAGHGRVGP</sequence>
<dbReference type="Proteomes" id="UP000552097">
    <property type="component" value="Unassembled WGS sequence"/>
</dbReference>
<dbReference type="AlphaFoldDB" id="A0A7W9M0Q6"/>
<gene>
    <name evidence="1" type="ORF">F4560_002953</name>
</gene>
<name>A0A7W9M0Q6_9PSEU</name>
<evidence type="ECO:0000313" key="2">
    <source>
        <dbReference type="Proteomes" id="UP000552097"/>
    </source>
</evidence>
<organism evidence="1 2">
    <name type="scientific">Saccharothrix ecbatanensis</name>
    <dbReference type="NCBI Taxonomy" id="1105145"/>
    <lineage>
        <taxon>Bacteria</taxon>
        <taxon>Bacillati</taxon>
        <taxon>Actinomycetota</taxon>
        <taxon>Actinomycetes</taxon>
        <taxon>Pseudonocardiales</taxon>
        <taxon>Pseudonocardiaceae</taxon>
        <taxon>Saccharothrix</taxon>
    </lineage>
</organism>
<protein>
    <submittedName>
        <fullName evidence="1">Uncharacterized protein</fullName>
    </submittedName>
</protein>
<dbReference type="EMBL" id="JACHMO010000001">
    <property type="protein sequence ID" value="MBB5803185.1"/>
    <property type="molecule type" value="Genomic_DNA"/>
</dbReference>